<evidence type="ECO:0000313" key="2">
    <source>
        <dbReference type="EMBL" id="OGZ56850.1"/>
    </source>
</evidence>
<sequence>MDLLLRLPGAYPPRHRSISFMVFSFLAIIISGYIFFQSSSIFTTPDLAIETPPDGALIQGNRVLVQGMTVPSAKVTINGYETFSDEAGFFNISLPFQRGFHIIDIRVVNRVGNEARAVRRIVVE</sequence>
<dbReference type="Proteomes" id="UP000177954">
    <property type="component" value="Unassembled WGS sequence"/>
</dbReference>
<dbReference type="InterPro" id="IPR013783">
    <property type="entry name" value="Ig-like_fold"/>
</dbReference>
<dbReference type="AlphaFoldDB" id="A0A1G2H3F4"/>
<organism evidence="2 3">
    <name type="scientific">Candidatus Ryanbacteria bacterium RIFCSPLOWO2_02_FULL_47_14</name>
    <dbReference type="NCBI Taxonomy" id="1802129"/>
    <lineage>
        <taxon>Bacteria</taxon>
        <taxon>Candidatus Ryaniibacteriota</taxon>
    </lineage>
</organism>
<feature type="transmembrane region" description="Helical" evidence="1">
    <location>
        <begin position="20"/>
        <end position="36"/>
    </location>
</feature>
<evidence type="ECO:0000256" key="1">
    <source>
        <dbReference type="SAM" id="Phobius"/>
    </source>
</evidence>
<accession>A0A1G2H3F4</accession>
<keyword evidence="1" id="KW-0812">Transmembrane</keyword>
<keyword evidence="1" id="KW-0472">Membrane</keyword>
<reference evidence="2 3" key="1">
    <citation type="journal article" date="2016" name="Nat. Commun.">
        <title>Thousands of microbial genomes shed light on interconnected biogeochemical processes in an aquifer system.</title>
        <authorList>
            <person name="Anantharaman K."/>
            <person name="Brown C.T."/>
            <person name="Hug L.A."/>
            <person name="Sharon I."/>
            <person name="Castelle C.J."/>
            <person name="Probst A.J."/>
            <person name="Thomas B.C."/>
            <person name="Singh A."/>
            <person name="Wilkins M.J."/>
            <person name="Karaoz U."/>
            <person name="Brodie E.L."/>
            <person name="Williams K.H."/>
            <person name="Hubbard S.S."/>
            <person name="Banfield J.F."/>
        </authorList>
    </citation>
    <scope>NUCLEOTIDE SEQUENCE [LARGE SCALE GENOMIC DNA]</scope>
</reference>
<protein>
    <recommendedName>
        <fullName evidence="4">Bacterial Ig domain-containing protein</fullName>
    </recommendedName>
</protein>
<evidence type="ECO:0000313" key="3">
    <source>
        <dbReference type="Proteomes" id="UP000177954"/>
    </source>
</evidence>
<evidence type="ECO:0008006" key="4">
    <source>
        <dbReference type="Google" id="ProtNLM"/>
    </source>
</evidence>
<keyword evidence="1" id="KW-1133">Transmembrane helix</keyword>
<comment type="caution">
    <text evidence="2">The sequence shown here is derived from an EMBL/GenBank/DDBJ whole genome shotgun (WGS) entry which is preliminary data.</text>
</comment>
<dbReference type="Gene3D" id="2.60.40.10">
    <property type="entry name" value="Immunoglobulins"/>
    <property type="match status" value="1"/>
</dbReference>
<dbReference type="STRING" id="1802129.A3J04_00070"/>
<proteinExistence type="predicted"/>
<name>A0A1G2H3F4_9BACT</name>
<gene>
    <name evidence="2" type="ORF">A3J04_00070</name>
</gene>
<dbReference type="EMBL" id="MHNZ01000006">
    <property type="protein sequence ID" value="OGZ56850.1"/>
    <property type="molecule type" value="Genomic_DNA"/>
</dbReference>